<accession>A0A0C9ZBG5</accession>
<feature type="non-terminal residue" evidence="2">
    <location>
        <position position="162"/>
    </location>
</feature>
<dbReference type="HOGENOM" id="CLU_112580_0_0_1"/>
<gene>
    <name evidence="2" type="ORF">CY34DRAFT_66218</name>
</gene>
<proteinExistence type="predicted"/>
<feature type="compositionally biased region" description="Basic and acidic residues" evidence="1">
    <location>
        <begin position="139"/>
        <end position="162"/>
    </location>
</feature>
<evidence type="ECO:0000313" key="3">
    <source>
        <dbReference type="Proteomes" id="UP000054485"/>
    </source>
</evidence>
<protein>
    <submittedName>
        <fullName evidence="2">Uncharacterized protein</fullName>
    </submittedName>
</protein>
<feature type="region of interest" description="Disordered" evidence="1">
    <location>
        <begin position="133"/>
        <end position="162"/>
    </location>
</feature>
<name>A0A0C9ZBG5_9AGAM</name>
<evidence type="ECO:0000313" key="2">
    <source>
        <dbReference type="EMBL" id="KIK34870.1"/>
    </source>
</evidence>
<dbReference type="OrthoDB" id="2143914at2759"/>
<reference evidence="2 3" key="1">
    <citation type="submission" date="2014-04" db="EMBL/GenBank/DDBJ databases">
        <authorList>
            <consortium name="DOE Joint Genome Institute"/>
            <person name="Kuo A."/>
            <person name="Ruytinx J."/>
            <person name="Rineau F."/>
            <person name="Colpaert J."/>
            <person name="Kohler A."/>
            <person name="Nagy L.G."/>
            <person name="Floudas D."/>
            <person name="Copeland A."/>
            <person name="Barry K.W."/>
            <person name="Cichocki N."/>
            <person name="Veneault-Fourrey C."/>
            <person name="LaButti K."/>
            <person name="Lindquist E.A."/>
            <person name="Lipzen A."/>
            <person name="Lundell T."/>
            <person name="Morin E."/>
            <person name="Murat C."/>
            <person name="Sun H."/>
            <person name="Tunlid A."/>
            <person name="Henrissat B."/>
            <person name="Grigoriev I.V."/>
            <person name="Hibbett D.S."/>
            <person name="Martin F."/>
            <person name="Nordberg H.P."/>
            <person name="Cantor M.N."/>
            <person name="Hua S.X."/>
        </authorList>
    </citation>
    <scope>NUCLEOTIDE SEQUENCE [LARGE SCALE GENOMIC DNA]</scope>
    <source>
        <strain evidence="2 3">UH-Slu-Lm8-n1</strain>
    </source>
</reference>
<organism evidence="2 3">
    <name type="scientific">Suillus luteus UH-Slu-Lm8-n1</name>
    <dbReference type="NCBI Taxonomy" id="930992"/>
    <lineage>
        <taxon>Eukaryota</taxon>
        <taxon>Fungi</taxon>
        <taxon>Dikarya</taxon>
        <taxon>Basidiomycota</taxon>
        <taxon>Agaricomycotina</taxon>
        <taxon>Agaricomycetes</taxon>
        <taxon>Agaricomycetidae</taxon>
        <taxon>Boletales</taxon>
        <taxon>Suillineae</taxon>
        <taxon>Suillaceae</taxon>
        <taxon>Suillus</taxon>
    </lineage>
</organism>
<sequence>MSNEYLPLAFDDLVHIMSLSPAPPLATLDDSQLPLRPKTASPRPQNDSDIQETRMNITDIHDLGRGEKELPDVVRYETGVVHPDPEQVIRQAELISCLIDQRDMLVRQAEEQRLRWNSEKDGWARMAEALIAQQAKHRNSSDKDEELERQHAITEADNRSLR</sequence>
<evidence type="ECO:0000256" key="1">
    <source>
        <dbReference type="SAM" id="MobiDB-lite"/>
    </source>
</evidence>
<reference evidence="3" key="2">
    <citation type="submission" date="2015-01" db="EMBL/GenBank/DDBJ databases">
        <title>Evolutionary Origins and Diversification of the Mycorrhizal Mutualists.</title>
        <authorList>
            <consortium name="DOE Joint Genome Institute"/>
            <consortium name="Mycorrhizal Genomics Consortium"/>
            <person name="Kohler A."/>
            <person name="Kuo A."/>
            <person name="Nagy L.G."/>
            <person name="Floudas D."/>
            <person name="Copeland A."/>
            <person name="Barry K.W."/>
            <person name="Cichocki N."/>
            <person name="Veneault-Fourrey C."/>
            <person name="LaButti K."/>
            <person name="Lindquist E.A."/>
            <person name="Lipzen A."/>
            <person name="Lundell T."/>
            <person name="Morin E."/>
            <person name="Murat C."/>
            <person name="Riley R."/>
            <person name="Ohm R."/>
            <person name="Sun H."/>
            <person name="Tunlid A."/>
            <person name="Henrissat B."/>
            <person name="Grigoriev I.V."/>
            <person name="Hibbett D.S."/>
            <person name="Martin F."/>
        </authorList>
    </citation>
    <scope>NUCLEOTIDE SEQUENCE [LARGE SCALE GENOMIC DNA]</scope>
    <source>
        <strain evidence="3">UH-Slu-Lm8-n1</strain>
    </source>
</reference>
<feature type="region of interest" description="Disordered" evidence="1">
    <location>
        <begin position="28"/>
        <end position="50"/>
    </location>
</feature>
<dbReference type="STRING" id="930992.A0A0C9ZBG5"/>
<dbReference type="EMBL" id="KN835692">
    <property type="protein sequence ID" value="KIK34870.1"/>
    <property type="molecule type" value="Genomic_DNA"/>
</dbReference>
<dbReference type="InParanoid" id="A0A0C9ZBG5"/>
<dbReference type="AlphaFoldDB" id="A0A0C9ZBG5"/>
<keyword evidence="3" id="KW-1185">Reference proteome</keyword>
<dbReference type="Proteomes" id="UP000054485">
    <property type="component" value="Unassembled WGS sequence"/>
</dbReference>